<organism evidence="2">
    <name type="scientific">marine sediment metagenome</name>
    <dbReference type="NCBI Taxonomy" id="412755"/>
    <lineage>
        <taxon>unclassified sequences</taxon>
        <taxon>metagenomes</taxon>
        <taxon>ecological metagenomes</taxon>
    </lineage>
</organism>
<reference evidence="2" key="1">
    <citation type="journal article" date="2015" name="Nature">
        <title>Complex archaea that bridge the gap between prokaryotes and eukaryotes.</title>
        <authorList>
            <person name="Spang A."/>
            <person name="Saw J.H."/>
            <person name="Jorgensen S.L."/>
            <person name="Zaremba-Niedzwiedzka K."/>
            <person name="Martijn J."/>
            <person name="Lind A.E."/>
            <person name="van Eijk R."/>
            <person name="Schleper C."/>
            <person name="Guy L."/>
            <person name="Ettema T.J."/>
        </authorList>
    </citation>
    <scope>NUCLEOTIDE SEQUENCE</scope>
</reference>
<gene>
    <name evidence="2" type="ORF">LCGC14_0856060</name>
</gene>
<evidence type="ECO:0000313" key="2">
    <source>
        <dbReference type="EMBL" id="KKN28274.1"/>
    </source>
</evidence>
<evidence type="ECO:0000256" key="1">
    <source>
        <dbReference type="SAM" id="Phobius"/>
    </source>
</evidence>
<dbReference type="EMBL" id="LAZR01002576">
    <property type="protein sequence ID" value="KKN28274.1"/>
    <property type="molecule type" value="Genomic_DNA"/>
</dbReference>
<feature type="transmembrane region" description="Helical" evidence="1">
    <location>
        <begin position="97"/>
        <end position="118"/>
    </location>
</feature>
<feature type="transmembrane region" description="Helical" evidence="1">
    <location>
        <begin position="43"/>
        <end position="61"/>
    </location>
</feature>
<dbReference type="AlphaFoldDB" id="A0A0F9PDT1"/>
<name>A0A0F9PDT1_9ZZZZ</name>
<comment type="caution">
    <text evidence="2">The sequence shown here is derived from an EMBL/GenBank/DDBJ whole genome shotgun (WGS) entry which is preliminary data.</text>
</comment>
<feature type="transmembrane region" description="Helical" evidence="1">
    <location>
        <begin position="139"/>
        <end position="159"/>
    </location>
</feature>
<keyword evidence="1" id="KW-0812">Transmembrane</keyword>
<feature type="transmembrane region" description="Helical" evidence="1">
    <location>
        <begin position="68"/>
        <end position="85"/>
    </location>
</feature>
<accession>A0A0F9PDT1</accession>
<protein>
    <submittedName>
        <fullName evidence="2">Uncharacterized protein</fullName>
    </submittedName>
</protein>
<sequence length="160" mass="19439">MENRFFKRNKINILNFILMGICVCFSIYFLMIEPVEFSNRNSIIFYSFGLYFFTIGFNYVALRNFDVWLLWFGFSLVQIVIYYKHGLNNADWPAMRGLRNFWIFLIAFQILRWVSLNFQNKEFVTLTRSKWDPLDNRRFTRLDMLLYGPAIFLIFILQII</sequence>
<keyword evidence="1" id="KW-1133">Transmembrane helix</keyword>
<feature type="transmembrane region" description="Helical" evidence="1">
    <location>
        <begin position="12"/>
        <end position="31"/>
    </location>
</feature>
<keyword evidence="1" id="KW-0472">Membrane</keyword>
<proteinExistence type="predicted"/>